<dbReference type="Pfam" id="PF00144">
    <property type="entry name" value="Beta-lactamase"/>
    <property type="match status" value="1"/>
</dbReference>
<dbReference type="InterPro" id="IPR012338">
    <property type="entry name" value="Beta-lactam/transpept-like"/>
</dbReference>
<keyword evidence="1" id="KW-0812">Transmembrane</keyword>
<keyword evidence="1" id="KW-1133">Transmembrane helix</keyword>
<keyword evidence="1" id="KW-0472">Membrane</keyword>
<organism evidence="3 4">
    <name type="scientific">Aminobacter aminovorans</name>
    <name type="common">Chelatobacter heintzii</name>
    <dbReference type="NCBI Taxonomy" id="83263"/>
    <lineage>
        <taxon>Bacteria</taxon>
        <taxon>Pseudomonadati</taxon>
        <taxon>Pseudomonadota</taxon>
        <taxon>Alphaproteobacteria</taxon>
        <taxon>Hyphomicrobiales</taxon>
        <taxon>Phyllobacteriaceae</taxon>
        <taxon>Aminobacter</taxon>
    </lineage>
</organism>
<evidence type="ECO:0000259" key="2">
    <source>
        <dbReference type="Pfam" id="PF00144"/>
    </source>
</evidence>
<name>A0A380WLY6_AMIAI</name>
<gene>
    <name evidence="3" type="ORF">NCTC10684_02427</name>
</gene>
<proteinExistence type="predicted"/>
<sequence>MRIIGKILKWLVALIVLAVVGLSAWLYFAPPALIRVGSGYAAKIVCSNVFLAGRDANQVLADDVQAPGHPLLRLMSVRVDQSAGTVRAGLFGVFGRGLAVAHDGAGCSNVPDGDVAAAALGAVPAAPAANAEALWPEGEKVDASQNPAITAVLDDAALAGPGMRAIVVVQNGRIVGERYGAGFAASTPLLGWSMTKTVTAAIIGTLVGDGKMSVDKTGLFEPWKADGRAAISLADLMAMSSGLEFNEDYGDVTDVTRMLYLEPDMASFAAAKPLAAEVGKTFSYSSGTTLLLSRLWQDAVGDPAKALAWPRERLFGPLGMTSAVLEADARGTFAGSSYLYATAHDWARFGQFLLQDGVWNGARILPEGYVAWMRESALAAVRGEYGRGQLWLQGPEGGTPEGENPDVGFGLPDDCFWMQGHDGQTVAMVPSANLVVVRLGLTPSKLRYKPQAMLSALVNAVR</sequence>
<protein>
    <submittedName>
        <fullName evidence="3">Uncharacterized protein conserved in bacteria</fullName>
    </submittedName>
</protein>
<dbReference type="Proteomes" id="UP000254701">
    <property type="component" value="Unassembled WGS sequence"/>
</dbReference>
<evidence type="ECO:0000313" key="3">
    <source>
        <dbReference type="EMBL" id="SUU89194.1"/>
    </source>
</evidence>
<dbReference type="RefSeq" id="WP_115731408.1">
    <property type="nucleotide sequence ID" value="NZ_BAAAVY010000002.1"/>
</dbReference>
<reference evidence="3 4" key="1">
    <citation type="submission" date="2018-06" db="EMBL/GenBank/DDBJ databases">
        <authorList>
            <consortium name="Pathogen Informatics"/>
            <person name="Doyle S."/>
        </authorList>
    </citation>
    <scope>NUCLEOTIDE SEQUENCE [LARGE SCALE GENOMIC DNA]</scope>
    <source>
        <strain evidence="3 4">NCTC10684</strain>
    </source>
</reference>
<dbReference type="PANTHER" id="PTHR43283:SF7">
    <property type="entry name" value="BETA-LACTAMASE-RELATED DOMAIN-CONTAINING PROTEIN"/>
    <property type="match status" value="1"/>
</dbReference>
<dbReference type="EMBL" id="UFSM01000001">
    <property type="protein sequence ID" value="SUU89194.1"/>
    <property type="molecule type" value="Genomic_DNA"/>
</dbReference>
<feature type="domain" description="Beta-lactamase-related" evidence="2">
    <location>
        <begin position="165"/>
        <end position="439"/>
    </location>
</feature>
<dbReference type="InterPro" id="IPR050789">
    <property type="entry name" value="Diverse_Enzym_Activities"/>
</dbReference>
<evidence type="ECO:0000313" key="4">
    <source>
        <dbReference type="Proteomes" id="UP000254701"/>
    </source>
</evidence>
<dbReference type="AlphaFoldDB" id="A0A380WLY6"/>
<dbReference type="SUPFAM" id="SSF56601">
    <property type="entry name" value="beta-lactamase/transpeptidase-like"/>
    <property type="match status" value="1"/>
</dbReference>
<evidence type="ECO:0000256" key="1">
    <source>
        <dbReference type="SAM" id="Phobius"/>
    </source>
</evidence>
<dbReference type="OrthoDB" id="9814204at2"/>
<feature type="transmembrane region" description="Helical" evidence="1">
    <location>
        <begin position="7"/>
        <end position="28"/>
    </location>
</feature>
<accession>A0A380WLY6</accession>
<dbReference type="PANTHER" id="PTHR43283">
    <property type="entry name" value="BETA-LACTAMASE-RELATED"/>
    <property type="match status" value="1"/>
</dbReference>
<dbReference type="InterPro" id="IPR001466">
    <property type="entry name" value="Beta-lactam-related"/>
</dbReference>
<dbReference type="Gene3D" id="3.40.710.10">
    <property type="entry name" value="DD-peptidase/beta-lactamase superfamily"/>
    <property type="match status" value="1"/>
</dbReference>